<evidence type="ECO:0000313" key="2">
    <source>
        <dbReference type="Proteomes" id="UP000076825"/>
    </source>
</evidence>
<accession>A0A157RYI5</accession>
<dbReference type="AlphaFoldDB" id="A0A157RYI5"/>
<dbReference type="RefSeq" id="WP_025517668.1">
    <property type="nucleotide sequence ID" value="NZ_CP016340.1"/>
</dbReference>
<evidence type="ECO:0000313" key="1">
    <source>
        <dbReference type="EMBL" id="SAI71322.1"/>
    </source>
</evidence>
<dbReference type="KEGG" id="btrm:SAMEA390648702727"/>
<dbReference type="EMBL" id="LT546645">
    <property type="protein sequence ID" value="SAI71322.1"/>
    <property type="molecule type" value="Genomic_DNA"/>
</dbReference>
<sequence length="79" mass="9001">MSQYLHAFSQLRPLTEAERRAQRTLAAADQLLSRVRPPRPTNDCTSAEAELMRYMDEMRTHSGAYGHAGAVLRRRDSAR</sequence>
<dbReference type="GeneID" id="56590018"/>
<name>A0A157RYI5_9BORD</name>
<keyword evidence="2" id="KW-1185">Reference proteome</keyword>
<gene>
    <name evidence="1" type="ORF">SAMEA3906487_02727</name>
</gene>
<organism evidence="1 2">
    <name type="scientific">Bordetella trematum</name>
    <dbReference type="NCBI Taxonomy" id="123899"/>
    <lineage>
        <taxon>Bacteria</taxon>
        <taxon>Pseudomonadati</taxon>
        <taxon>Pseudomonadota</taxon>
        <taxon>Betaproteobacteria</taxon>
        <taxon>Burkholderiales</taxon>
        <taxon>Alcaligenaceae</taxon>
        <taxon>Bordetella</taxon>
    </lineage>
</organism>
<dbReference type="Proteomes" id="UP000076825">
    <property type="component" value="Chromosome 1"/>
</dbReference>
<dbReference type="PATRIC" id="fig|123899.6.peg.2716"/>
<protein>
    <submittedName>
        <fullName evidence="1">Uncharacterized protein</fullName>
    </submittedName>
</protein>
<reference evidence="1 2" key="1">
    <citation type="submission" date="2016-04" db="EMBL/GenBank/DDBJ databases">
        <authorList>
            <consortium name="Pathogen Informatics"/>
        </authorList>
    </citation>
    <scope>NUCLEOTIDE SEQUENCE [LARGE SCALE GENOMIC DNA]</scope>
    <source>
        <strain evidence="1 2">H044680328</strain>
    </source>
</reference>
<proteinExistence type="predicted"/>
<dbReference type="OrthoDB" id="8640890at2"/>